<feature type="transmembrane region" description="Helical" evidence="1">
    <location>
        <begin position="91"/>
        <end position="111"/>
    </location>
</feature>
<feature type="transmembrane region" description="Helical" evidence="1">
    <location>
        <begin position="272"/>
        <end position="289"/>
    </location>
</feature>
<feature type="transmembrane region" description="Helical" evidence="1">
    <location>
        <begin position="413"/>
        <end position="432"/>
    </location>
</feature>
<proteinExistence type="predicted"/>
<sequence length="634" mass="73657">MMGYFYFIFFFLLGIFIAYKTFYELPRVLRIWIGGLIGLLGMMWLVIPIAFFTGFTFFTHLVALIIMGGFSLLWFFLYHKPKDQPVVSIDYDTRIFWLVLPFSIYFIYLFYTHYLLPGQDGLYCGGNAYGDLAFHLGIITSFKEQQLFPPQYSIFPGIRMGYPFLVDSFTSSLYLLGMSLRHSLLLSSISMAVLLLTSFVVFAQEVLKKWSSTVIATLLFFINGGLGFFYYFPKNLSPIFSEIANSPTHLFDQNIIWSNVICDLLIPQRTTLGGWAFLLLALWSLYRAINTSQRKYYFMSGLIAGLLPMIHTHSFLAFIVVALIWFIFFLVKSDEKRKYVLDWMVLVLPAFLLSFPQLIYWTFPQSVSGGYLRLMPGWTSKTDFWPWFWIKNTGLFFILLLLALFSPKNRLKAFYLPAIVLFILAELVIFQPWDWDNIKILFVWYMFSVIFVASYLEQIIQKISKKSWRALFVGIVVGICILSGTFSLIREAVSSIRLFSIDDLKVAEFVQQHTPADAIFLTSDFHNNPISVLAGRNIVMGYEGWLWSHGIDYQKRAADIRELFLISENFDHLVKKYQIDYILLSSQERSKYGEKIFQLIQKFPLVYQSQNSMILGVSERVRPLHDSILNQDSN</sequence>
<feature type="transmembrane region" description="Helical" evidence="1">
    <location>
        <begin position="6"/>
        <end position="22"/>
    </location>
</feature>
<feature type="transmembrane region" description="Helical" evidence="1">
    <location>
        <begin position="468"/>
        <end position="489"/>
    </location>
</feature>
<organism evidence="2">
    <name type="scientific">Candidatus Atribacter allofermentans</name>
    <dbReference type="NCBI Taxonomy" id="1852833"/>
    <lineage>
        <taxon>Bacteria</taxon>
        <taxon>Pseudomonadati</taxon>
        <taxon>Atribacterota</taxon>
        <taxon>Atribacteria</taxon>
        <taxon>Atribacterales</taxon>
        <taxon>Atribacteraceae</taxon>
        <taxon>Atribacter</taxon>
    </lineage>
</organism>
<evidence type="ECO:0000313" key="2">
    <source>
        <dbReference type="EMBL" id="OQA58752.1"/>
    </source>
</evidence>
<dbReference type="EMBL" id="MWBQ01000066">
    <property type="protein sequence ID" value="OQA58752.1"/>
    <property type="molecule type" value="Genomic_DNA"/>
</dbReference>
<evidence type="ECO:0000256" key="1">
    <source>
        <dbReference type="SAM" id="Phobius"/>
    </source>
</evidence>
<feature type="transmembrane region" description="Helical" evidence="1">
    <location>
        <begin position="57"/>
        <end position="79"/>
    </location>
</feature>
<feature type="transmembrane region" description="Helical" evidence="1">
    <location>
        <begin position="29"/>
        <end position="51"/>
    </location>
</feature>
<keyword evidence="1" id="KW-0472">Membrane</keyword>
<evidence type="ECO:0008006" key="3">
    <source>
        <dbReference type="Google" id="ProtNLM"/>
    </source>
</evidence>
<reference evidence="2" key="1">
    <citation type="submission" date="2017-02" db="EMBL/GenBank/DDBJ databases">
        <title>Delving into the versatile metabolic prowess of the omnipresent phylum Bacteroidetes.</title>
        <authorList>
            <person name="Nobu M.K."/>
            <person name="Mei R."/>
            <person name="Narihiro T."/>
            <person name="Kuroda K."/>
            <person name="Liu W.-T."/>
        </authorList>
    </citation>
    <scope>NUCLEOTIDE SEQUENCE</scope>
    <source>
        <strain evidence="2">ADurb.Bin276</strain>
    </source>
</reference>
<keyword evidence="1" id="KW-1133">Transmembrane helix</keyword>
<feature type="transmembrane region" description="Helical" evidence="1">
    <location>
        <begin position="184"/>
        <end position="204"/>
    </location>
</feature>
<comment type="caution">
    <text evidence="2">The sequence shown here is derived from an EMBL/GenBank/DDBJ whole genome shotgun (WGS) entry which is preliminary data.</text>
</comment>
<accession>A0A1V5SXP1</accession>
<dbReference type="AlphaFoldDB" id="A0A1V5SXP1"/>
<gene>
    <name evidence="2" type="ORF">BWY41_00961</name>
</gene>
<feature type="transmembrane region" description="Helical" evidence="1">
    <location>
        <begin position="210"/>
        <end position="232"/>
    </location>
</feature>
<name>A0A1V5SXP1_9BACT</name>
<protein>
    <recommendedName>
        <fullName evidence="3">Glycosyltransferase RgtA/B/C/D-like domain-containing protein</fullName>
    </recommendedName>
</protein>
<feature type="transmembrane region" description="Helical" evidence="1">
    <location>
        <begin position="160"/>
        <end position="177"/>
    </location>
</feature>
<dbReference type="Proteomes" id="UP000485569">
    <property type="component" value="Unassembled WGS sequence"/>
</dbReference>
<feature type="transmembrane region" description="Helical" evidence="1">
    <location>
        <begin position="343"/>
        <end position="364"/>
    </location>
</feature>
<keyword evidence="1" id="KW-0812">Transmembrane</keyword>
<feature type="transmembrane region" description="Helical" evidence="1">
    <location>
        <begin position="309"/>
        <end position="331"/>
    </location>
</feature>
<feature type="transmembrane region" description="Helical" evidence="1">
    <location>
        <begin position="384"/>
        <end position="406"/>
    </location>
</feature>
<feature type="transmembrane region" description="Helical" evidence="1">
    <location>
        <begin position="438"/>
        <end position="456"/>
    </location>
</feature>